<dbReference type="EMBL" id="FOGB01000005">
    <property type="protein sequence ID" value="SEQ62944.1"/>
    <property type="molecule type" value="Genomic_DNA"/>
</dbReference>
<dbReference type="AlphaFoldDB" id="A0A1H9HKU2"/>
<sequence>MSMRNKQQGVSFFSLMIILIVAGIFFAVGMKLFPVYWDHSLVTSMMEELVDEPETKKDSPAETRLKISKRLRINQVNLPVQNAITIDVKEGIKTLTLQYDVTVPMFYNVDAVVKFHEQYEVVVR</sequence>
<dbReference type="InterPro" id="IPR032314">
    <property type="entry name" value="DUF4845"/>
</dbReference>
<accession>A0A1H9HKU2</accession>
<keyword evidence="1" id="KW-0812">Transmembrane</keyword>
<keyword evidence="3" id="KW-1185">Reference proteome</keyword>
<dbReference type="Proteomes" id="UP000198749">
    <property type="component" value="Unassembled WGS sequence"/>
</dbReference>
<proteinExistence type="predicted"/>
<evidence type="ECO:0008006" key="4">
    <source>
        <dbReference type="Google" id="ProtNLM"/>
    </source>
</evidence>
<gene>
    <name evidence="2" type="ORF">SAMN03080615_02208</name>
</gene>
<name>A0A1H9HKU2_9GAMM</name>
<feature type="transmembrane region" description="Helical" evidence="1">
    <location>
        <begin position="12"/>
        <end position="37"/>
    </location>
</feature>
<keyword evidence="1" id="KW-1133">Transmembrane helix</keyword>
<evidence type="ECO:0000313" key="3">
    <source>
        <dbReference type="Proteomes" id="UP000198749"/>
    </source>
</evidence>
<evidence type="ECO:0000256" key="1">
    <source>
        <dbReference type="SAM" id="Phobius"/>
    </source>
</evidence>
<evidence type="ECO:0000313" key="2">
    <source>
        <dbReference type="EMBL" id="SEQ62944.1"/>
    </source>
</evidence>
<keyword evidence="1" id="KW-0472">Membrane</keyword>
<organism evidence="2 3">
    <name type="scientific">Amphritea atlantica</name>
    <dbReference type="NCBI Taxonomy" id="355243"/>
    <lineage>
        <taxon>Bacteria</taxon>
        <taxon>Pseudomonadati</taxon>
        <taxon>Pseudomonadota</taxon>
        <taxon>Gammaproteobacteria</taxon>
        <taxon>Oceanospirillales</taxon>
        <taxon>Oceanospirillaceae</taxon>
        <taxon>Amphritea</taxon>
    </lineage>
</organism>
<dbReference type="RefSeq" id="WP_091357847.1">
    <property type="nucleotide sequence ID" value="NZ_AP025284.1"/>
</dbReference>
<dbReference type="STRING" id="355243.SAMN03080615_02208"/>
<reference evidence="3" key="1">
    <citation type="submission" date="2016-10" db="EMBL/GenBank/DDBJ databases">
        <authorList>
            <person name="Varghese N."/>
            <person name="Submissions S."/>
        </authorList>
    </citation>
    <scope>NUCLEOTIDE SEQUENCE [LARGE SCALE GENOMIC DNA]</scope>
    <source>
        <strain evidence="3">DSM 18887</strain>
    </source>
</reference>
<dbReference type="Pfam" id="PF16137">
    <property type="entry name" value="DUF4845"/>
    <property type="match status" value="1"/>
</dbReference>
<protein>
    <recommendedName>
        <fullName evidence="4">DUF4845 domain-containing protein</fullName>
    </recommendedName>
</protein>
<dbReference type="OrthoDB" id="6078083at2"/>